<dbReference type="InterPro" id="IPR001314">
    <property type="entry name" value="Peptidase_S1A"/>
</dbReference>
<evidence type="ECO:0000259" key="7">
    <source>
        <dbReference type="PROSITE" id="PS50240"/>
    </source>
</evidence>
<keyword evidence="9" id="KW-1185">Reference proteome</keyword>
<protein>
    <submittedName>
        <fullName evidence="8">Transmembrane protease serine 5</fullName>
    </submittedName>
</protein>
<reference evidence="8" key="1">
    <citation type="submission" date="2021-04" db="EMBL/GenBank/DDBJ databases">
        <authorList>
            <person name="Chebbi M.A.C M."/>
        </authorList>
    </citation>
    <scope>NUCLEOTIDE SEQUENCE</scope>
</reference>
<evidence type="ECO:0000256" key="2">
    <source>
        <dbReference type="ARBA" id="ARBA00007664"/>
    </source>
</evidence>
<keyword evidence="3 8" id="KW-0645">Protease</keyword>
<dbReference type="InterPro" id="IPR001254">
    <property type="entry name" value="Trypsin_dom"/>
</dbReference>
<dbReference type="Proteomes" id="UP000786811">
    <property type="component" value="Unassembled WGS sequence"/>
</dbReference>
<gene>
    <name evidence="8" type="ORF">HICCMSTLAB_LOCUS6977</name>
</gene>
<dbReference type="GO" id="GO:0006508">
    <property type="term" value="P:proteolysis"/>
    <property type="evidence" value="ECO:0007669"/>
    <property type="project" value="UniProtKB-KW"/>
</dbReference>
<dbReference type="GO" id="GO:0004252">
    <property type="term" value="F:serine-type endopeptidase activity"/>
    <property type="evidence" value="ECO:0007669"/>
    <property type="project" value="InterPro"/>
</dbReference>
<comment type="similarity">
    <text evidence="2">Belongs to the peptidase S1 family.</text>
</comment>
<dbReference type="OrthoDB" id="6755574at2759"/>
<comment type="caution">
    <text evidence="8">The sequence shown here is derived from an EMBL/GenBank/DDBJ whole genome shotgun (WGS) entry which is preliminary data.</text>
</comment>
<evidence type="ECO:0000256" key="4">
    <source>
        <dbReference type="ARBA" id="ARBA00022801"/>
    </source>
</evidence>
<dbReference type="AlphaFoldDB" id="A0A8J2HEQ3"/>
<dbReference type="InterPro" id="IPR009003">
    <property type="entry name" value="Peptidase_S1_PA"/>
</dbReference>
<dbReference type="SUPFAM" id="SSF50494">
    <property type="entry name" value="Trypsin-like serine proteases"/>
    <property type="match status" value="1"/>
</dbReference>
<dbReference type="FunFam" id="2.40.10.10:FF:000036">
    <property type="entry name" value="Trypsin beta"/>
    <property type="match status" value="1"/>
</dbReference>
<evidence type="ECO:0000256" key="6">
    <source>
        <dbReference type="ARBA" id="ARBA00023157"/>
    </source>
</evidence>
<comment type="subcellular location">
    <subcellularLocation>
        <location evidence="1">Secreted</location>
        <location evidence="1">Extracellular space</location>
    </subcellularLocation>
</comment>
<dbReference type="PROSITE" id="PS50240">
    <property type="entry name" value="TRYPSIN_DOM"/>
    <property type="match status" value="1"/>
</dbReference>
<dbReference type="SMART" id="SM00020">
    <property type="entry name" value="Tryp_SPc"/>
    <property type="match status" value="1"/>
</dbReference>
<keyword evidence="5" id="KW-0720">Serine protease</keyword>
<keyword evidence="6" id="KW-1015">Disulfide bond</keyword>
<name>A0A8J2HEQ3_COTCN</name>
<feature type="domain" description="Peptidase S1" evidence="7">
    <location>
        <begin position="1"/>
        <end position="209"/>
    </location>
</feature>
<dbReference type="CDD" id="cd00190">
    <property type="entry name" value="Tryp_SPc"/>
    <property type="match status" value="1"/>
</dbReference>
<dbReference type="FunFam" id="2.40.10.10:FF:000068">
    <property type="entry name" value="transmembrane protease serine 2"/>
    <property type="match status" value="1"/>
</dbReference>
<dbReference type="PROSITE" id="PS00134">
    <property type="entry name" value="TRYPSIN_HIS"/>
    <property type="match status" value="1"/>
</dbReference>
<dbReference type="InterPro" id="IPR050430">
    <property type="entry name" value="Peptidase_S1"/>
</dbReference>
<dbReference type="EMBL" id="CAJNRD030001120">
    <property type="protein sequence ID" value="CAG5093642.1"/>
    <property type="molecule type" value="Genomic_DNA"/>
</dbReference>
<organism evidence="8 9">
    <name type="scientific">Cotesia congregata</name>
    <name type="common">Parasitoid wasp</name>
    <name type="synonym">Apanteles congregatus</name>
    <dbReference type="NCBI Taxonomy" id="51543"/>
    <lineage>
        <taxon>Eukaryota</taxon>
        <taxon>Metazoa</taxon>
        <taxon>Ecdysozoa</taxon>
        <taxon>Arthropoda</taxon>
        <taxon>Hexapoda</taxon>
        <taxon>Insecta</taxon>
        <taxon>Pterygota</taxon>
        <taxon>Neoptera</taxon>
        <taxon>Endopterygota</taxon>
        <taxon>Hymenoptera</taxon>
        <taxon>Apocrita</taxon>
        <taxon>Ichneumonoidea</taxon>
        <taxon>Braconidae</taxon>
        <taxon>Microgastrinae</taxon>
        <taxon>Cotesia</taxon>
    </lineage>
</organism>
<keyword evidence="8" id="KW-0812">Transmembrane</keyword>
<dbReference type="PANTHER" id="PTHR24276">
    <property type="entry name" value="POLYSERASE-RELATED"/>
    <property type="match status" value="1"/>
</dbReference>
<dbReference type="Gene3D" id="2.40.10.10">
    <property type="entry name" value="Trypsin-like serine proteases"/>
    <property type="match status" value="2"/>
</dbReference>
<evidence type="ECO:0000256" key="3">
    <source>
        <dbReference type="ARBA" id="ARBA00022670"/>
    </source>
</evidence>
<dbReference type="Pfam" id="PF00089">
    <property type="entry name" value="Trypsin"/>
    <property type="match status" value="1"/>
</dbReference>
<sequence length="209" mass="23176">VSLTLIGLHICGGSIIGYKYVLTAAHCFVNLTHPGKKIQLDILGVRSHTIDSQYGGQLHGVERLWIHRYYNSFDPASLHDVAILKLKRPVQFDAEQTWIALQQYPIGSGHSVLSVGWGYTEDHPRLTSRKLKKVSLNTMEASVCENYLRDRVWMGRICTVAPRGQGLCNGDSGGPLITRDGKLVGLVSWGILCALGNPDVFTQVPLYYE</sequence>
<keyword evidence="8" id="KW-0472">Membrane</keyword>
<accession>A0A8J2HEQ3</accession>
<keyword evidence="4" id="KW-0378">Hydrolase</keyword>
<evidence type="ECO:0000313" key="9">
    <source>
        <dbReference type="Proteomes" id="UP000786811"/>
    </source>
</evidence>
<evidence type="ECO:0000256" key="1">
    <source>
        <dbReference type="ARBA" id="ARBA00004239"/>
    </source>
</evidence>
<evidence type="ECO:0000313" key="8">
    <source>
        <dbReference type="EMBL" id="CAG5093642.1"/>
    </source>
</evidence>
<feature type="non-terminal residue" evidence="8">
    <location>
        <position position="1"/>
    </location>
</feature>
<dbReference type="GO" id="GO:0005576">
    <property type="term" value="C:extracellular region"/>
    <property type="evidence" value="ECO:0007669"/>
    <property type="project" value="UniProtKB-SubCell"/>
</dbReference>
<dbReference type="InterPro" id="IPR043504">
    <property type="entry name" value="Peptidase_S1_PA_chymotrypsin"/>
</dbReference>
<dbReference type="InterPro" id="IPR018114">
    <property type="entry name" value="TRYPSIN_HIS"/>
</dbReference>
<proteinExistence type="inferred from homology"/>
<evidence type="ECO:0000256" key="5">
    <source>
        <dbReference type="ARBA" id="ARBA00022825"/>
    </source>
</evidence>
<dbReference type="PRINTS" id="PR00722">
    <property type="entry name" value="CHYMOTRYPSIN"/>
</dbReference>
<dbReference type="PANTHER" id="PTHR24276:SF96">
    <property type="entry name" value="PEPTIDASE S1 DOMAIN-CONTAINING PROTEIN"/>
    <property type="match status" value="1"/>
</dbReference>